<keyword evidence="3" id="KW-1185">Reference proteome</keyword>
<dbReference type="InterPro" id="IPR035959">
    <property type="entry name" value="RutC-like_sf"/>
</dbReference>
<dbReference type="Proteomes" id="UP001230188">
    <property type="component" value="Unassembled WGS sequence"/>
</dbReference>
<dbReference type="Pfam" id="PF14588">
    <property type="entry name" value="YjgF_endoribonc"/>
    <property type="match status" value="1"/>
</dbReference>
<feature type="domain" description="Endoribonuclease L-PSP/chorismate mutase-like" evidence="1">
    <location>
        <begin position="4"/>
        <end position="140"/>
    </location>
</feature>
<protein>
    <recommendedName>
        <fullName evidence="1">Endoribonuclease L-PSP/chorismate mutase-like domain-containing protein</fullName>
    </recommendedName>
</protein>
<evidence type="ECO:0000313" key="3">
    <source>
        <dbReference type="Proteomes" id="UP001230188"/>
    </source>
</evidence>
<evidence type="ECO:0000313" key="2">
    <source>
        <dbReference type="EMBL" id="KAJ8604156.1"/>
    </source>
</evidence>
<name>A0AAD7UEU1_9STRA</name>
<organism evidence="2 3">
    <name type="scientific">Chrysophaeum taylorii</name>
    <dbReference type="NCBI Taxonomy" id="2483200"/>
    <lineage>
        <taxon>Eukaryota</taxon>
        <taxon>Sar</taxon>
        <taxon>Stramenopiles</taxon>
        <taxon>Ochrophyta</taxon>
        <taxon>Pelagophyceae</taxon>
        <taxon>Pelagomonadales</taxon>
        <taxon>Pelagomonadaceae</taxon>
        <taxon>Chrysophaeum</taxon>
    </lineage>
</organism>
<dbReference type="PANTHER" id="PTHR43760">
    <property type="entry name" value="ENDORIBONUCLEASE-RELATED"/>
    <property type="match status" value="1"/>
</dbReference>
<dbReference type="EMBL" id="JAQMWT010000339">
    <property type="protein sequence ID" value="KAJ8604156.1"/>
    <property type="molecule type" value="Genomic_DNA"/>
</dbReference>
<sequence>MKIEARIAELGIELPPPGSPKGSYALASRCGNLVLLSGHLPARGGDLIKGKVGKDISVEDAKEAARLVGLNLISTLKAELGDLDKVAKIQKLDAFVNCTDDFESHPAVVNGCSDLMFEVFGEAGRHSRSAVGANSLPLNVPIEIDAVVQLKEGS</sequence>
<dbReference type="CDD" id="cd02199">
    <property type="entry name" value="YjgF_YER057c_UK114_like_1"/>
    <property type="match status" value="1"/>
</dbReference>
<dbReference type="Gene3D" id="3.30.1330.40">
    <property type="entry name" value="RutC-like"/>
    <property type="match status" value="1"/>
</dbReference>
<reference evidence="2" key="1">
    <citation type="submission" date="2023-01" db="EMBL/GenBank/DDBJ databases">
        <title>Metagenome sequencing of chrysophaentin producing Chrysophaeum taylorii.</title>
        <authorList>
            <person name="Davison J."/>
            <person name="Bewley C."/>
        </authorList>
    </citation>
    <scope>NUCLEOTIDE SEQUENCE</scope>
    <source>
        <strain evidence="2">NIES-1699</strain>
    </source>
</reference>
<dbReference type="PANTHER" id="PTHR43760:SF1">
    <property type="entry name" value="ENDORIBONUCLEASE L-PSP_CHORISMATE MUTASE-LIKE DOMAIN-CONTAINING PROTEIN"/>
    <property type="match status" value="1"/>
</dbReference>
<accession>A0AAD7UEU1</accession>
<dbReference type="InterPro" id="IPR013813">
    <property type="entry name" value="Endoribo_LPSP/chorism_mut-like"/>
</dbReference>
<dbReference type="AlphaFoldDB" id="A0AAD7UEU1"/>
<proteinExistence type="predicted"/>
<evidence type="ECO:0000259" key="1">
    <source>
        <dbReference type="Pfam" id="PF14588"/>
    </source>
</evidence>
<comment type="caution">
    <text evidence="2">The sequence shown here is derived from an EMBL/GenBank/DDBJ whole genome shotgun (WGS) entry which is preliminary data.</text>
</comment>
<dbReference type="SUPFAM" id="SSF55298">
    <property type="entry name" value="YjgF-like"/>
    <property type="match status" value="1"/>
</dbReference>
<gene>
    <name evidence="2" type="ORF">CTAYLR_008576</name>
</gene>